<comment type="caution">
    <text evidence="2">The sequence shown here is derived from an EMBL/GenBank/DDBJ whole genome shotgun (WGS) entry which is preliminary data.</text>
</comment>
<reference evidence="2" key="2">
    <citation type="submission" date="2023-06" db="EMBL/GenBank/DDBJ databases">
        <authorList>
            <consortium name="Lawrence Berkeley National Laboratory"/>
            <person name="Haridas S."/>
            <person name="Hensen N."/>
            <person name="Bonometti L."/>
            <person name="Westerberg I."/>
            <person name="Brannstrom I.O."/>
            <person name="Guillou S."/>
            <person name="Cros-Aarteil S."/>
            <person name="Calhoun S."/>
            <person name="Kuo A."/>
            <person name="Mondo S."/>
            <person name="Pangilinan J."/>
            <person name="Riley R."/>
            <person name="Labutti K."/>
            <person name="Andreopoulos B."/>
            <person name="Lipzen A."/>
            <person name="Chen C."/>
            <person name="Yanf M."/>
            <person name="Daum C."/>
            <person name="Ng V."/>
            <person name="Clum A."/>
            <person name="Steindorff A."/>
            <person name="Ohm R."/>
            <person name="Martin F."/>
            <person name="Silar P."/>
            <person name="Natvig D."/>
            <person name="Lalanne C."/>
            <person name="Gautier V."/>
            <person name="Ament-Velasquez S.L."/>
            <person name="Kruys A."/>
            <person name="Hutchinson M.I."/>
            <person name="Powell A.J."/>
            <person name="Barry K."/>
            <person name="Miller A.N."/>
            <person name="Grigoriev I.V."/>
            <person name="Debuchy R."/>
            <person name="Gladieux P."/>
            <person name="Thoren M.H."/>
            <person name="Johannesson H."/>
        </authorList>
    </citation>
    <scope>NUCLEOTIDE SEQUENCE</scope>
    <source>
        <strain evidence="2">CBS 958.72</strain>
    </source>
</reference>
<name>A0AAE0K3S3_9PEZI</name>
<dbReference type="EMBL" id="JAULSN010000006">
    <property type="protein sequence ID" value="KAK3368896.1"/>
    <property type="molecule type" value="Genomic_DNA"/>
</dbReference>
<dbReference type="Proteomes" id="UP001287356">
    <property type="component" value="Unassembled WGS sequence"/>
</dbReference>
<sequence length="192" mass="21139">MECLCCAVSLLADGCRPSSGPWEVHTAQYCDVSLVCTYLTYFSQNLPEVYATYMPNLSCPVPRPGTVRYIHTSCARDTCRFLLDGSGSPSGAPRVCLFSSVWLRFPTSFTDCPSRRLEFSCPMPLQLALAAHHGIHPIEATKQPSNQASASQPARCSASAVRVMNPHLSWGICGALLLTWRVLYLLLSYLRC</sequence>
<reference evidence="2" key="1">
    <citation type="journal article" date="2023" name="Mol. Phylogenet. Evol.">
        <title>Genome-scale phylogeny and comparative genomics of the fungal order Sordariales.</title>
        <authorList>
            <person name="Hensen N."/>
            <person name="Bonometti L."/>
            <person name="Westerberg I."/>
            <person name="Brannstrom I.O."/>
            <person name="Guillou S."/>
            <person name="Cros-Aarteil S."/>
            <person name="Calhoun S."/>
            <person name="Haridas S."/>
            <person name="Kuo A."/>
            <person name="Mondo S."/>
            <person name="Pangilinan J."/>
            <person name="Riley R."/>
            <person name="LaButti K."/>
            <person name="Andreopoulos B."/>
            <person name="Lipzen A."/>
            <person name="Chen C."/>
            <person name="Yan M."/>
            <person name="Daum C."/>
            <person name="Ng V."/>
            <person name="Clum A."/>
            <person name="Steindorff A."/>
            <person name="Ohm R.A."/>
            <person name="Martin F."/>
            <person name="Silar P."/>
            <person name="Natvig D.O."/>
            <person name="Lalanne C."/>
            <person name="Gautier V."/>
            <person name="Ament-Velasquez S.L."/>
            <person name="Kruys A."/>
            <person name="Hutchinson M.I."/>
            <person name="Powell A.J."/>
            <person name="Barry K."/>
            <person name="Miller A.N."/>
            <person name="Grigoriev I.V."/>
            <person name="Debuchy R."/>
            <person name="Gladieux P."/>
            <person name="Hiltunen Thoren M."/>
            <person name="Johannesson H."/>
        </authorList>
    </citation>
    <scope>NUCLEOTIDE SEQUENCE</scope>
    <source>
        <strain evidence="2">CBS 958.72</strain>
    </source>
</reference>
<proteinExistence type="predicted"/>
<dbReference type="AlphaFoldDB" id="A0AAE0K3S3"/>
<protein>
    <submittedName>
        <fullName evidence="2">Uncharacterized protein</fullName>
    </submittedName>
</protein>
<keyword evidence="1" id="KW-1133">Transmembrane helix</keyword>
<keyword evidence="3" id="KW-1185">Reference proteome</keyword>
<keyword evidence="1" id="KW-0472">Membrane</keyword>
<organism evidence="2 3">
    <name type="scientific">Lasiosphaeria ovina</name>
    <dbReference type="NCBI Taxonomy" id="92902"/>
    <lineage>
        <taxon>Eukaryota</taxon>
        <taxon>Fungi</taxon>
        <taxon>Dikarya</taxon>
        <taxon>Ascomycota</taxon>
        <taxon>Pezizomycotina</taxon>
        <taxon>Sordariomycetes</taxon>
        <taxon>Sordariomycetidae</taxon>
        <taxon>Sordariales</taxon>
        <taxon>Lasiosphaeriaceae</taxon>
        <taxon>Lasiosphaeria</taxon>
    </lineage>
</organism>
<gene>
    <name evidence="2" type="ORF">B0T24DRAFT_630998</name>
</gene>
<evidence type="ECO:0000313" key="3">
    <source>
        <dbReference type="Proteomes" id="UP001287356"/>
    </source>
</evidence>
<keyword evidence="1" id="KW-0812">Transmembrane</keyword>
<evidence type="ECO:0000313" key="2">
    <source>
        <dbReference type="EMBL" id="KAK3368896.1"/>
    </source>
</evidence>
<feature type="transmembrane region" description="Helical" evidence="1">
    <location>
        <begin position="168"/>
        <end position="190"/>
    </location>
</feature>
<accession>A0AAE0K3S3</accession>
<evidence type="ECO:0000256" key="1">
    <source>
        <dbReference type="SAM" id="Phobius"/>
    </source>
</evidence>